<dbReference type="PROSITE" id="PS50012">
    <property type="entry name" value="RCC1_3"/>
    <property type="match status" value="1"/>
</dbReference>
<dbReference type="Proteomes" id="UP000031036">
    <property type="component" value="Unassembled WGS sequence"/>
</dbReference>
<dbReference type="STRING" id="6265.A0A0B2VSU3"/>
<dbReference type="PRINTS" id="PR00633">
    <property type="entry name" value="RCCNDNSATION"/>
</dbReference>
<gene>
    <name evidence="2" type="primary">Rccd1</name>
    <name evidence="2" type="ORF">Tcan_15550</name>
</gene>
<dbReference type="PANTHER" id="PTHR46849:SF1">
    <property type="entry name" value="RCC1 DOMAIN-CONTAINING PROTEIN 1"/>
    <property type="match status" value="1"/>
</dbReference>
<feature type="repeat" description="RCC1" evidence="1">
    <location>
        <begin position="230"/>
        <end position="281"/>
    </location>
</feature>
<comment type="caution">
    <text evidence="2">The sequence shown here is derived from an EMBL/GenBank/DDBJ whole genome shotgun (WGS) entry which is preliminary data.</text>
</comment>
<dbReference type="InterPro" id="IPR052830">
    <property type="entry name" value="RCC1_domain-containing"/>
</dbReference>
<organism evidence="2 3">
    <name type="scientific">Toxocara canis</name>
    <name type="common">Canine roundworm</name>
    <dbReference type="NCBI Taxonomy" id="6265"/>
    <lineage>
        <taxon>Eukaryota</taxon>
        <taxon>Metazoa</taxon>
        <taxon>Ecdysozoa</taxon>
        <taxon>Nematoda</taxon>
        <taxon>Chromadorea</taxon>
        <taxon>Rhabditida</taxon>
        <taxon>Spirurina</taxon>
        <taxon>Ascaridomorpha</taxon>
        <taxon>Ascaridoidea</taxon>
        <taxon>Toxocaridae</taxon>
        <taxon>Toxocara</taxon>
    </lineage>
</organism>
<evidence type="ECO:0000313" key="2">
    <source>
        <dbReference type="EMBL" id="KHN84467.1"/>
    </source>
</evidence>
<dbReference type="PROSITE" id="PS00626">
    <property type="entry name" value="RCC1_2"/>
    <property type="match status" value="1"/>
</dbReference>
<sequence>MLATAKPTKGRFCCTYFGRISVCSDTEDDKSLVHIANYLLLKETSFTLEGVVEQLACTHNYAFFLIRRPTLKSYRIRIDGNTVTVLNFDVERCEQLHFQRADIRVEVKSMKLTCSVKQEESCDTRKSSDHSQTCSKVPELTHCEENEKSIVEQMHNCDRPNRTNVPCGLICCTDTTCYLIANSENGPSLLMIFVENAINDEVKLLQIGCKEAIISLKAGKSHVLLLTASGMIYSFGTGTRGELGHGKLQNEQMPKLIDVLSIIPVVEIACGSWHSVALTKDGDAYTWGWNCCGQMGSTDSSIIDFPLPLDIDWEIVAVSAYRNATLLKKADGDVVVLGAIGYDT</sequence>
<dbReference type="EMBL" id="JPKZ01000985">
    <property type="protein sequence ID" value="KHN84467.1"/>
    <property type="molecule type" value="Genomic_DNA"/>
</dbReference>
<dbReference type="Gene3D" id="2.130.10.30">
    <property type="entry name" value="Regulator of chromosome condensation 1/beta-lactamase-inhibitor protein II"/>
    <property type="match status" value="1"/>
</dbReference>
<name>A0A0B2VSU3_TOXCA</name>
<evidence type="ECO:0000256" key="1">
    <source>
        <dbReference type="PROSITE-ProRule" id="PRU00235"/>
    </source>
</evidence>
<evidence type="ECO:0000313" key="3">
    <source>
        <dbReference type="Proteomes" id="UP000031036"/>
    </source>
</evidence>
<dbReference type="InterPro" id="IPR000408">
    <property type="entry name" value="Reg_chr_condens"/>
</dbReference>
<dbReference type="PANTHER" id="PTHR46849">
    <property type="entry name" value="RCC1 DOMAIN-CONTAINING PROTEIN 1"/>
    <property type="match status" value="1"/>
</dbReference>
<keyword evidence="3" id="KW-1185">Reference proteome</keyword>
<accession>A0A0B2VSU3</accession>
<dbReference type="OMA" id="VEDFLIC"/>
<dbReference type="InterPro" id="IPR009091">
    <property type="entry name" value="RCC1/BLIP-II"/>
</dbReference>
<dbReference type="AlphaFoldDB" id="A0A0B2VSU3"/>
<dbReference type="OrthoDB" id="5370059at2759"/>
<proteinExistence type="predicted"/>
<reference evidence="2 3" key="1">
    <citation type="submission" date="2014-11" db="EMBL/GenBank/DDBJ databases">
        <title>Genetic blueprint of the zoonotic pathogen Toxocara canis.</title>
        <authorList>
            <person name="Zhu X.-Q."/>
            <person name="Korhonen P.K."/>
            <person name="Cai H."/>
            <person name="Young N.D."/>
            <person name="Nejsum P."/>
            <person name="von Samson-Himmelstjerna G."/>
            <person name="Boag P.R."/>
            <person name="Tan P."/>
            <person name="Li Q."/>
            <person name="Min J."/>
            <person name="Yang Y."/>
            <person name="Wang X."/>
            <person name="Fang X."/>
            <person name="Hall R.S."/>
            <person name="Hofmann A."/>
            <person name="Sternberg P.W."/>
            <person name="Jex A.R."/>
            <person name="Gasser R.B."/>
        </authorList>
    </citation>
    <scope>NUCLEOTIDE SEQUENCE [LARGE SCALE GENOMIC DNA]</scope>
    <source>
        <strain evidence="2">PN_DK_2014</strain>
    </source>
</reference>
<protein>
    <submittedName>
        <fullName evidence="2">RCC1 domain-containing protein 1</fullName>
    </submittedName>
</protein>
<dbReference type="Pfam" id="PF00415">
    <property type="entry name" value="RCC1"/>
    <property type="match status" value="1"/>
</dbReference>
<dbReference type="SUPFAM" id="SSF50985">
    <property type="entry name" value="RCC1/BLIP-II"/>
    <property type="match status" value="1"/>
</dbReference>